<dbReference type="RefSeq" id="WP_188766524.1">
    <property type="nucleotide sequence ID" value="NZ_BMKK01000005.1"/>
</dbReference>
<evidence type="ECO:0000313" key="2">
    <source>
        <dbReference type="EMBL" id="GGD60739.1"/>
    </source>
</evidence>
<dbReference type="AlphaFoldDB" id="A0A916YTN5"/>
<evidence type="ECO:0000256" key="1">
    <source>
        <dbReference type="SAM" id="Coils"/>
    </source>
</evidence>
<organism evidence="2 3">
    <name type="scientific">Emticicia aquatilis</name>
    <dbReference type="NCBI Taxonomy" id="1537369"/>
    <lineage>
        <taxon>Bacteria</taxon>
        <taxon>Pseudomonadati</taxon>
        <taxon>Bacteroidota</taxon>
        <taxon>Cytophagia</taxon>
        <taxon>Cytophagales</taxon>
        <taxon>Leadbetterellaceae</taxon>
        <taxon>Emticicia</taxon>
    </lineage>
</organism>
<keyword evidence="3" id="KW-1185">Reference proteome</keyword>
<feature type="coiled-coil region" evidence="1">
    <location>
        <begin position="30"/>
        <end position="57"/>
    </location>
</feature>
<reference evidence="2" key="1">
    <citation type="journal article" date="2014" name="Int. J. Syst. Evol. Microbiol.">
        <title>Complete genome sequence of Corynebacterium casei LMG S-19264T (=DSM 44701T), isolated from a smear-ripened cheese.</title>
        <authorList>
            <consortium name="US DOE Joint Genome Institute (JGI-PGF)"/>
            <person name="Walter F."/>
            <person name="Albersmeier A."/>
            <person name="Kalinowski J."/>
            <person name="Ruckert C."/>
        </authorList>
    </citation>
    <scope>NUCLEOTIDE SEQUENCE</scope>
    <source>
        <strain evidence="2">CGMCC 1.15958</strain>
    </source>
</reference>
<comment type="caution">
    <text evidence="2">The sequence shown here is derived from an EMBL/GenBank/DDBJ whole genome shotgun (WGS) entry which is preliminary data.</text>
</comment>
<proteinExistence type="predicted"/>
<dbReference type="EMBL" id="BMKK01000005">
    <property type="protein sequence ID" value="GGD60739.1"/>
    <property type="molecule type" value="Genomic_DNA"/>
</dbReference>
<keyword evidence="1" id="KW-0175">Coiled coil</keyword>
<evidence type="ECO:0000313" key="3">
    <source>
        <dbReference type="Proteomes" id="UP000609064"/>
    </source>
</evidence>
<dbReference type="Proteomes" id="UP000609064">
    <property type="component" value="Unassembled WGS sequence"/>
</dbReference>
<protein>
    <submittedName>
        <fullName evidence="2">Uncharacterized protein</fullName>
    </submittedName>
</protein>
<name>A0A916YTN5_9BACT</name>
<reference evidence="2" key="2">
    <citation type="submission" date="2020-09" db="EMBL/GenBank/DDBJ databases">
        <authorList>
            <person name="Sun Q."/>
            <person name="Zhou Y."/>
        </authorList>
    </citation>
    <scope>NUCLEOTIDE SEQUENCE</scope>
    <source>
        <strain evidence="2">CGMCC 1.15958</strain>
    </source>
</reference>
<gene>
    <name evidence="2" type="ORF">GCM10011514_25880</name>
</gene>
<sequence length="106" mass="11676">MAFQNKFSNNLNVETLKGATIDLLSFMSSNASWQANIKEAQSAIAKLETAQSNEQATIALSNLKKFANQIKEVRDWSAITANDQLKPLVLTVQKVLNAVQKLQNIA</sequence>
<accession>A0A916YTN5</accession>